<name>A0A2W4Y107_9CYAN</name>
<dbReference type="Proteomes" id="UP000249081">
    <property type="component" value="Unassembled WGS sequence"/>
</dbReference>
<evidence type="ECO:0000256" key="1">
    <source>
        <dbReference type="SAM" id="MobiDB-lite"/>
    </source>
</evidence>
<organism evidence="3 4">
    <name type="scientific">Shackletoniella antarctica</name>
    <dbReference type="NCBI Taxonomy" id="268115"/>
    <lineage>
        <taxon>Bacteria</taxon>
        <taxon>Bacillati</taxon>
        <taxon>Cyanobacteriota</taxon>
        <taxon>Cyanophyceae</taxon>
        <taxon>Oculatellales</taxon>
        <taxon>Oculatellaceae</taxon>
        <taxon>Shackletoniella</taxon>
    </lineage>
</organism>
<gene>
    <name evidence="3" type="ORF">DCF17_11040</name>
</gene>
<dbReference type="AlphaFoldDB" id="A0A2W4Y107"/>
<dbReference type="PANTHER" id="PTHR31157:SF1">
    <property type="entry name" value="SCP DOMAIN-CONTAINING PROTEIN"/>
    <property type="match status" value="1"/>
</dbReference>
<reference evidence="4" key="1">
    <citation type="submission" date="2018-04" db="EMBL/GenBank/DDBJ databases">
        <authorList>
            <person name="Cornet L."/>
        </authorList>
    </citation>
    <scope>NUCLEOTIDE SEQUENCE [LARGE SCALE GENOMIC DNA]</scope>
</reference>
<evidence type="ECO:0000313" key="3">
    <source>
        <dbReference type="EMBL" id="PZO41211.1"/>
    </source>
</evidence>
<sequence length="219" mass="23885">MLGGTEGSLPPSRGIGRLLEQPNLHQYISINTSLPIHLYKYKEEHPMHLLKLLLRTQALALLAALTAVFLPGAIAPKAIAQTSATTTVAQANLTVAQELLQLVNAERQRVNAPPLVLNDKLMAAAQRHSQDMATSRRMSHTGSDGSTMRSRIDATQYRWSTIGENVALGQPSAAAVMTAWMNSPGHRQNILNPAFTELGIGYATGAERPYWTQVFARPR</sequence>
<dbReference type="PANTHER" id="PTHR31157">
    <property type="entry name" value="SCP DOMAIN-CONTAINING PROTEIN"/>
    <property type="match status" value="1"/>
</dbReference>
<dbReference type="CDD" id="cd05379">
    <property type="entry name" value="CAP_bacterial"/>
    <property type="match status" value="1"/>
</dbReference>
<comment type="caution">
    <text evidence="3">The sequence shown here is derived from an EMBL/GenBank/DDBJ whole genome shotgun (WGS) entry which is preliminary data.</text>
</comment>
<evidence type="ECO:0000313" key="4">
    <source>
        <dbReference type="Proteomes" id="UP000249081"/>
    </source>
</evidence>
<feature type="domain" description="SCP" evidence="2">
    <location>
        <begin position="100"/>
        <end position="215"/>
    </location>
</feature>
<accession>A0A2W4Y107</accession>
<dbReference type="InterPro" id="IPR035940">
    <property type="entry name" value="CAP_sf"/>
</dbReference>
<feature type="compositionally biased region" description="Polar residues" evidence="1">
    <location>
        <begin position="140"/>
        <end position="149"/>
    </location>
</feature>
<dbReference type="InterPro" id="IPR014044">
    <property type="entry name" value="CAP_dom"/>
</dbReference>
<dbReference type="Gene3D" id="3.40.33.10">
    <property type="entry name" value="CAP"/>
    <property type="match status" value="1"/>
</dbReference>
<reference evidence="3 4" key="2">
    <citation type="submission" date="2018-06" db="EMBL/GenBank/DDBJ databases">
        <title>Metagenomic assembly of (sub)arctic Cyanobacteria and their associated microbiome from non-axenic cultures.</title>
        <authorList>
            <person name="Baurain D."/>
        </authorList>
    </citation>
    <scope>NUCLEOTIDE SEQUENCE [LARGE SCALE GENOMIC DNA]</scope>
    <source>
        <strain evidence="3">ULC041bin1</strain>
    </source>
</reference>
<protein>
    <recommendedName>
        <fullName evidence="2">SCP domain-containing protein</fullName>
    </recommendedName>
</protein>
<proteinExistence type="predicted"/>
<feature type="region of interest" description="Disordered" evidence="1">
    <location>
        <begin position="129"/>
        <end position="149"/>
    </location>
</feature>
<dbReference type="Pfam" id="PF00188">
    <property type="entry name" value="CAP"/>
    <property type="match status" value="1"/>
</dbReference>
<evidence type="ECO:0000259" key="2">
    <source>
        <dbReference type="Pfam" id="PF00188"/>
    </source>
</evidence>
<dbReference type="SUPFAM" id="SSF55797">
    <property type="entry name" value="PR-1-like"/>
    <property type="match status" value="1"/>
</dbReference>
<dbReference type="EMBL" id="QBMN01000067">
    <property type="protein sequence ID" value="PZO41211.1"/>
    <property type="molecule type" value="Genomic_DNA"/>
</dbReference>